<name>R7SFL6_FOMME</name>
<feature type="region of interest" description="Disordered" evidence="1">
    <location>
        <begin position="226"/>
        <end position="260"/>
    </location>
</feature>
<dbReference type="GeneID" id="18675963"/>
<evidence type="ECO:0000256" key="1">
    <source>
        <dbReference type="SAM" id="MobiDB-lite"/>
    </source>
</evidence>
<feature type="compositionally biased region" description="Basic residues" evidence="1">
    <location>
        <begin position="144"/>
        <end position="160"/>
    </location>
</feature>
<keyword evidence="3" id="KW-1185">Reference proteome</keyword>
<feature type="region of interest" description="Disordered" evidence="1">
    <location>
        <begin position="302"/>
        <end position="345"/>
    </location>
</feature>
<sequence length="485" mass="53227">MVLTRAMWKQLAATRTANMETTVSNETTLTHSRRSRIAHSGNRLRSMAREGTAVYNNAAEGSANVRTNAFSISTESAGAFQPNIITEDQSSNTQTVQAAHVETESTRNAEILDSQPLASGSTSKSSQDPCEDLPNPSFPPPPKPKSRKKRGHGWSRRKTARATTQGRTVQAGGKRRVEDVDGEEDENRPRKRQHINEESVAGPSNAHSTSIDSTMNATIVKQLRSRSIVFSDGPANSGRGERSRTPRSPSPDRAPVRSTIDDSPAIGVELVQIKTEEEEEDNLFDTLLPCDWSPLVPGSELTDADTFKFDSNRSTPELSNEHSEYSTDKSESVGSTPIRTPRAQSVDVETFERSLVIVLPGMIEEMAPPDELMDIQDEEENEDEIDAAASGPFSPADRRRSRAPSPPSLPPSLPVSRFSTPQRNEETDSARYIQRKMRTIKRSFHTSITVTNRKVGLLVLLASCVGLLGPVPVTRLWNSKSTIVS</sequence>
<evidence type="ECO:0000313" key="2">
    <source>
        <dbReference type="EMBL" id="EJC97503.1"/>
    </source>
</evidence>
<evidence type="ECO:0000313" key="3">
    <source>
        <dbReference type="Proteomes" id="UP000053630"/>
    </source>
</evidence>
<feature type="compositionally biased region" description="Basic and acidic residues" evidence="1">
    <location>
        <begin position="319"/>
        <end position="331"/>
    </location>
</feature>
<proteinExistence type="predicted"/>
<feature type="region of interest" description="Disordered" evidence="1">
    <location>
        <begin position="22"/>
        <end position="43"/>
    </location>
</feature>
<feature type="region of interest" description="Disordered" evidence="1">
    <location>
        <begin position="379"/>
        <end position="429"/>
    </location>
</feature>
<dbReference type="KEGG" id="fme:FOMMEDRAFT_163072"/>
<dbReference type="Proteomes" id="UP000053630">
    <property type="component" value="Unassembled WGS sequence"/>
</dbReference>
<accession>R7SFL6</accession>
<dbReference type="EMBL" id="JH718246">
    <property type="protein sequence ID" value="EJC97503.1"/>
    <property type="molecule type" value="Genomic_DNA"/>
</dbReference>
<gene>
    <name evidence="2" type="ORF">FOMMEDRAFT_163072</name>
</gene>
<dbReference type="RefSeq" id="XP_007272234.1">
    <property type="nucleotide sequence ID" value="XM_007272172.1"/>
</dbReference>
<feature type="compositionally biased region" description="Polar residues" evidence="1">
    <location>
        <begin position="116"/>
        <end position="128"/>
    </location>
</feature>
<feature type="region of interest" description="Disordered" evidence="1">
    <location>
        <begin position="104"/>
        <end position="212"/>
    </location>
</feature>
<organism evidence="2 3">
    <name type="scientific">Fomitiporia mediterranea (strain MF3/22)</name>
    <name type="common">Grapevine white-rot fungus</name>
    <dbReference type="NCBI Taxonomy" id="694068"/>
    <lineage>
        <taxon>Eukaryota</taxon>
        <taxon>Fungi</taxon>
        <taxon>Dikarya</taxon>
        <taxon>Basidiomycota</taxon>
        <taxon>Agaricomycotina</taxon>
        <taxon>Agaricomycetes</taxon>
        <taxon>Hymenochaetales</taxon>
        <taxon>Hymenochaetaceae</taxon>
        <taxon>Fomitiporia</taxon>
    </lineage>
</organism>
<dbReference type="AlphaFoldDB" id="R7SFL6"/>
<protein>
    <submittedName>
        <fullName evidence="2">Uncharacterized protein</fullName>
    </submittedName>
</protein>
<reference evidence="3" key="1">
    <citation type="journal article" date="2012" name="Science">
        <title>The Paleozoic origin of enzymatic lignin decomposition reconstructed from 31 fungal genomes.</title>
        <authorList>
            <person name="Floudas D."/>
            <person name="Binder M."/>
            <person name="Riley R."/>
            <person name="Barry K."/>
            <person name="Blanchette R.A."/>
            <person name="Henrissat B."/>
            <person name="Martinez A.T."/>
            <person name="Otillar R."/>
            <person name="Spatafora J.W."/>
            <person name="Yadav J.S."/>
            <person name="Aerts A."/>
            <person name="Benoit I."/>
            <person name="Boyd A."/>
            <person name="Carlson A."/>
            <person name="Copeland A."/>
            <person name="Coutinho P.M."/>
            <person name="de Vries R.P."/>
            <person name="Ferreira P."/>
            <person name="Findley K."/>
            <person name="Foster B."/>
            <person name="Gaskell J."/>
            <person name="Glotzer D."/>
            <person name="Gorecki P."/>
            <person name="Heitman J."/>
            <person name="Hesse C."/>
            <person name="Hori C."/>
            <person name="Igarashi K."/>
            <person name="Jurgens J.A."/>
            <person name="Kallen N."/>
            <person name="Kersten P."/>
            <person name="Kohler A."/>
            <person name="Kuees U."/>
            <person name="Kumar T.K.A."/>
            <person name="Kuo A."/>
            <person name="LaButti K."/>
            <person name="Larrondo L.F."/>
            <person name="Lindquist E."/>
            <person name="Ling A."/>
            <person name="Lombard V."/>
            <person name="Lucas S."/>
            <person name="Lundell T."/>
            <person name="Martin R."/>
            <person name="McLaughlin D.J."/>
            <person name="Morgenstern I."/>
            <person name="Morin E."/>
            <person name="Murat C."/>
            <person name="Nagy L.G."/>
            <person name="Nolan M."/>
            <person name="Ohm R.A."/>
            <person name="Patyshakuliyeva A."/>
            <person name="Rokas A."/>
            <person name="Ruiz-Duenas F.J."/>
            <person name="Sabat G."/>
            <person name="Salamov A."/>
            <person name="Samejima M."/>
            <person name="Schmutz J."/>
            <person name="Slot J.C."/>
            <person name="St John F."/>
            <person name="Stenlid J."/>
            <person name="Sun H."/>
            <person name="Sun S."/>
            <person name="Syed K."/>
            <person name="Tsang A."/>
            <person name="Wiebenga A."/>
            <person name="Young D."/>
            <person name="Pisabarro A."/>
            <person name="Eastwood D.C."/>
            <person name="Martin F."/>
            <person name="Cullen D."/>
            <person name="Grigoriev I.V."/>
            <person name="Hibbett D.S."/>
        </authorList>
    </citation>
    <scope>NUCLEOTIDE SEQUENCE [LARGE SCALE GENOMIC DNA]</scope>
    <source>
        <strain evidence="3">MF3/22</strain>
    </source>
</reference>
<feature type="compositionally biased region" description="Pro residues" evidence="1">
    <location>
        <begin position="404"/>
        <end position="413"/>
    </location>
</feature>